<keyword evidence="5 8" id="KW-0103">Bromodomain</keyword>
<dbReference type="InterPro" id="IPR001487">
    <property type="entry name" value="Bromodomain"/>
</dbReference>
<evidence type="ECO:0000256" key="3">
    <source>
        <dbReference type="ARBA" id="ARBA00022853"/>
    </source>
</evidence>
<keyword evidence="10" id="KW-1185">Reference proteome</keyword>
<evidence type="ECO:0000259" key="9">
    <source>
        <dbReference type="PROSITE" id="PS50014"/>
    </source>
</evidence>
<evidence type="ECO:0000256" key="5">
    <source>
        <dbReference type="ARBA" id="ARBA00023117"/>
    </source>
</evidence>
<dbReference type="CDD" id="cd04369">
    <property type="entry name" value="Bromodomain"/>
    <property type="match status" value="1"/>
</dbReference>
<evidence type="ECO:0000256" key="1">
    <source>
        <dbReference type="ARBA" id="ARBA00004123"/>
    </source>
</evidence>
<evidence type="ECO:0000256" key="2">
    <source>
        <dbReference type="ARBA" id="ARBA00022737"/>
    </source>
</evidence>
<reference evidence="11" key="1">
    <citation type="submission" date="2022-11" db="UniProtKB">
        <authorList>
            <consortium name="WormBaseParasite"/>
        </authorList>
    </citation>
    <scope>IDENTIFICATION</scope>
</reference>
<dbReference type="PANTHER" id="PTHR16062">
    <property type="entry name" value="SWI/SNF-RELATED"/>
    <property type="match status" value="1"/>
</dbReference>
<dbReference type="GO" id="GO:0006368">
    <property type="term" value="P:transcription elongation by RNA polymerase II"/>
    <property type="evidence" value="ECO:0007669"/>
    <property type="project" value="TreeGrafter"/>
</dbReference>
<evidence type="ECO:0000256" key="7">
    <source>
        <dbReference type="ARBA" id="ARBA00023242"/>
    </source>
</evidence>
<evidence type="ECO:0000313" key="10">
    <source>
        <dbReference type="Proteomes" id="UP000887564"/>
    </source>
</evidence>
<dbReference type="Proteomes" id="UP000887564">
    <property type="component" value="Unplaced"/>
</dbReference>
<dbReference type="GO" id="GO:0006338">
    <property type="term" value="P:chromatin remodeling"/>
    <property type="evidence" value="ECO:0007669"/>
    <property type="project" value="InterPro"/>
</dbReference>
<feature type="domain" description="Bromo" evidence="9">
    <location>
        <begin position="1"/>
        <end position="57"/>
    </location>
</feature>
<keyword evidence="3" id="KW-0156">Chromatin regulator</keyword>
<sequence length="66" mass="7868">LQEFPAYYARIKKPIDLKQISEKARAGHYQTWAEFDADFRLMCKNAKMFNETGSVINKACFFYYFL</sequence>
<dbReference type="InterPro" id="IPR037382">
    <property type="entry name" value="Rsc/polybromo"/>
</dbReference>
<keyword evidence="2" id="KW-0677">Repeat</keyword>
<evidence type="ECO:0000256" key="8">
    <source>
        <dbReference type="PROSITE-ProRule" id="PRU00035"/>
    </source>
</evidence>
<name>A0A914R2I3_PAREQ</name>
<evidence type="ECO:0000313" key="11">
    <source>
        <dbReference type="WBParaSite" id="PEQ_0000081401-mRNA-1"/>
    </source>
</evidence>
<keyword evidence="6" id="KW-0804">Transcription</keyword>
<evidence type="ECO:0000256" key="6">
    <source>
        <dbReference type="ARBA" id="ARBA00023163"/>
    </source>
</evidence>
<dbReference type="PROSITE" id="PS50014">
    <property type="entry name" value="BROMODOMAIN_2"/>
    <property type="match status" value="1"/>
</dbReference>
<dbReference type="Pfam" id="PF00439">
    <property type="entry name" value="Bromodomain"/>
    <property type="match status" value="1"/>
</dbReference>
<dbReference type="WBParaSite" id="PEQ_0000081401-mRNA-1">
    <property type="protein sequence ID" value="PEQ_0000081401-mRNA-1"/>
    <property type="gene ID" value="PEQ_0000081401"/>
</dbReference>
<organism evidence="10 11">
    <name type="scientific">Parascaris equorum</name>
    <name type="common">Equine roundworm</name>
    <dbReference type="NCBI Taxonomy" id="6256"/>
    <lineage>
        <taxon>Eukaryota</taxon>
        <taxon>Metazoa</taxon>
        <taxon>Ecdysozoa</taxon>
        <taxon>Nematoda</taxon>
        <taxon>Chromadorea</taxon>
        <taxon>Rhabditida</taxon>
        <taxon>Spirurina</taxon>
        <taxon>Ascaridomorpha</taxon>
        <taxon>Ascaridoidea</taxon>
        <taxon>Ascarididae</taxon>
        <taxon>Parascaris</taxon>
    </lineage>
</organism>
<accession>A0A914R2I3</accession>
<dbReference type="PRINTS" id="PR00503">
    <property type="entry name" value="BROMODOMAIN"/>
</dbReference>
<dbReference type="PANTHER" id="PTHR16062:SF19">
    <property type="entry name" value="PROTEIN POLYBROMO-1"/>
    <property type="match status" value="1"/>
</dbReference>
<dbReference type="GO" id="GO:0003682">
    <property type="term" value="F:chromatin binding"/>
    <property type="evidence" value="ECO:0007669"/>
    <property type="project" value="TreeGrafter"/>
</dbReference>
<evidence type="ECO:0000256" key="4">
    <source>
        <dbReference type="ARBA" id="ARBA00023015"/>
    </source>
</evidence>
<comment type="subcellular location">
    <subcellularLocation>
        <location evidence="1">Nucleus</location>
    </subcellularLocation>
</comment>
<keyword evidence="7" id="KW-0539">Nucleus</keyword>
<dbReference type="Gene3D" id="1.20.920.10">
    <property type="entry name" value="Bromodomain-like"/>
    <property type="match status" value="1"/>
</dbReference>
<dbReference type="AlphaFoldDB" id="A0A914R2I3"/>
<protein>
    <submittedName>
        <fullName evidence="11">Bromo domain-containing protein</fullName>
    </submittedName>
</protein>
<dbReference type="SUPFAM" id="SSF47370">
    <property type="entry name" value="Bromodomain"/>
    <property type="match status" value="1"/>
</dbReference>
<keyword evidence="4" id="KW-0805">Transcription regulation</keyword>
<proteinExistence type="predicted"/>
<dbReference type="InterPro" id="IPR036427">
    <property type="entry name" value="Bromodomain-like_sf"/>
</dbReference>
<dbReference type="GO" id="GO:0016586">
    <property type="term" value="C:RSC-type complex"/>
    <property type="evidence" value="ECO:0007669"/>
    <property type="project" value="InterPro"/>
</dbReference>